<gene>
    <name evidence="1" type="ORF">SAMN04487860_103103</name>
</gene>
<dbReference type="AlphaFoldDB" id="A0A1M7HU85"/>
<evidence type="ECO:0000313" key="1">
    <source>
        <dbReference type="EMBL" id="SHM32121.1"/>
    </source>
</evidence>
<name>A0A1M7HU85_RUMFL</name>
<accession>A0A1M7HU85</accession>
<reference evidence="1 2" key="1">
    <citation type="submission" date="2016-11" db="EMBL/GenBank/DDBJ databases">
        <authorList>
            <person name="Jaros S."/>
            <person name="Januszkiewicz K."/>
            <person name="Wedrychowicz H."/>
        </authorList>
    </citation>
    <scope>NUCLEOTIDE SEQUENCE [LARGE SCALE GENOMIC DNA]</scope>
    <source>
        <strain evidence="1 2">Y1</strain>
    </source>
</reference>
<sequence length="41" mass="4689">MIEHTYPPTPRARGDDVFMANFYADNMRKALSAECRSIPES</sequence>
<proteinExistence type="predicted"/>
<dbReference type="EMBL" id="FRCT01000003">
    <property type="protein sequence ID" value="SHM32121.1"/>
    <property type="molecule type" value="Genomic_DNA"/>
</dbReference>
<dbReference type="Proteomes" id="UP000184394">
    <property type="component" value="Unassembled WGS sequence"/>
</dbReference>
<dbReference type="RefSeq" id="WP_278290522.1">
    <property type="nucleotide sequence ID" value="NZ_FRCT01000003.1"/>
</dbReference>
<organism evidence="1 2">
    <name type="scientific">Ruminococcus flavefaciens</name>
    <dbReference type="NCBI Taxonomy" id="1265"/>
    <lineage>
        <taxon>Bacteria</taxon>
        <taxon>Bacillati</taxon>
        <taxon>Bacillota</taxon>
        <taxon>Clostridia</taxon>
        <taxon>Eubacteriales</taxon>
        <taxon>Oscillospiraceae</taxon>
        <taxon>Ruminococcus</taxon>
    </lineage>
</organism>
<evidence type="ECO:0000313" key="2">
    <source>
        <dbReference type="Proteomes" id="UP000184394"/>
    </source>
</evidence>
<protein>
    <submittedName>
        <fullName evidence="1">Uncharacterized protein</fullName>
    </submittedName>
</protein>